<dbReference type="Proteomes" id="UP000298787">
    <property type="component" value="Chromosome 21"/>
</dbReference>
<dbReference type="EMBL" id="CM014098">
    <property type="protein sequence ID" value="TKS90116.1"/>
    <property type="molecule type" value="Genomic_DNA"/>
</dbReference>
<dbReference type="GO" id="GO:0051604">
    <property type="term" value="P:protein maturation"/>
    <property type="evidence" value="ECO:0007669"/>
    <property type="project" value="UniProtKB-UniRule"/>
</dbReference>
<dbReference type="InterPro" id="IPR039920">
    <property type="entry name" value="MMS19"/>
</dbReference>
<evidence type="ECO:0000313" key="8">
    <source>
        <dbReference type="EMBL" id="TKS90116.1"/>
    </source>
</evidence>
<evidence type="ECO:0000259" key="6">
    <source>
        <dbReference type="Pfam" id="PF12460"/>
    </source>
</evidence>
<evidence type="ECO:0000256" key="4">
    <source>
        <dbReference type="ARBA" id="ARBA00023242"/>
    </source>
</evidence>
<dbReference type="STRING" id="240159.A0A4U5VNT3"/>
<evidence type="ECO:0000256" key="2">
    <source>
        <dbReference type="ARBA" id="ARBA00009340"/>
    </source>
</evidence>
<dbReference type="GO" id="GO:0071817">
    <property type="term" value="C:MMXD complex"/>
    <property type="evidence" value="ECO:0007669"/>
    <property type="project" value="TreeGrafter"/>
</dbReference>
<gene>
    <name evidence="8" type="ORF">D9C73_024246</name>
</gene>
<comment type="subunit">
    <text evidence="5">Component of the CIA complex.</text>
</comment>
<comment type="subcellular location">
    <subcellularLocation>
        <location evidence="5">Cytoplasm</location>
        <location evidence="5">Cytoskeleton</location>
        <location evidence="5">Spindle</location>
    </subcellularLocation>
    <subcellularLocation>
        <location evidence="1 5">Nucleus</location>
    </subcellularLocation>
</comment>
<evidence type="ECO:0000256" key="1">
    <source>
        <dbReference type="ARBA" id="ARBA00004123"/>
    </source>
</evidence>
<keyword evidence="5" id="KW-0234">DNA repair</keyword>
<keyword evidence="4 5" id="KW-0539">Nucleus</keyword>
<comment type="similarity">
    <text evidence="2 5">Belongs to the MET18/MMS19 family.</text>
</comment>
<dbReference type="InterPro" id="IPR011989">
    <property type="entry name" value="ARM-like"/>
</dbReference>
<keyword evidence="3" id="KW-0677">Repeat</keyword>
<feature type="domain" description="MMS19 C-terminal" evidence="6">
    <location>
        <begin position="772"/>
        <end position="929"/>
    </location>
</feature>
<dbReference type="InterPro" id="IPR024687">
    <property type="entry name" value="MMS19_C"/>
</dbReference>
<dbReference type="AlphaFoldDB" id="A0A4U5VNT3"/>
<evidence type="ECO:0000256" key="3">
    <source>
        <dbReference type="ARBA" id="ARBA00022737"/>
    </source>
</evidence>
<feature type="domain" description="MMS19 N-terminal" evidence="7">
    <location>
        <begin position="42"/>
        <end position="303"/>
    </location>
</feature>
<evidence type="ECO:0000259" key="7">
    <source>
        <dbReference type="Pfam" id="PF14500"/>
    </source>
</evidence>
<proteinExistence type="inferred from homology"/>
<reference evidence="8 9" key="1">
    <citation type="submission" date="2019-01" db="EMBL/GenBank/DDBJ databases">
        <title>Genome Assembly of Collichthys lucidus.</title>
        <authorList>
            <person name="Cai M."/>
            <person name="Xiao S."/>
        </authorList>
    </citation>
    <scope>NUCLEOTIDE SEQUENCE [LARGE SCALE GENOMIC DNA]</scope>
    <source>
        <strain evidence="8">JT15FE1705JMU</strain>
        <tissue evidence="8">Muscle</tissue>
    </source>
</reference>
<evidence type="ECO:0000313" key="9">
    <source>
        <dbReference type="Proteomes" id="UP000298787"/>
    </source>
</evidence>
<comment type="function">
    <text evidence="5">Key component of the cytosolic iron-sulfur protein assembly (CIA) complex, a multiprotein complex that mediates the incorporation of iron-sulfur cluster into apoproteins specifically involved in DNA metabolism and genomic integrity. In the CIA complex, MMS19 acts as an adapter between early-acting CIA components and a subset of cellular target iron-sulfur proteins.</text>
</comment>
<keyword evidence="5" id="KW-0206">Cytoskeleton</keyword>
<dbReference type="Pfam" id="PF12460">
    <property type="entry name" value="MMS19_C"/>
    <property type="match status" value="1"/>
</dbReference>
<dbReference type="FunFam" id="1.25.10.10:FF:001249">
    <property type="entry name" value="MMS19 nucleotide excision repair protein homolog"/>
    <property type="match status" value="1"/>
</dbReference>
<name>A0A4U5VNT3_COLLU</name>
<protein>
    <recommendedName>
        <fullName evidence="5">MMS19 nucleotide excision repair protein</fullName>
    </recommendedName>
</protein>
<dbReference type="PANTHER" id="PTHR12891">
    <property type="entry name" value="DNA REPAIR/TRANSCRIPTION PROTEIN MET18/MMS19"/>
    <property type="match status" value="1"/>
</dbReference>
<keyword evidence="5" id="KW-0227">DNA damage</keyword>
<dbReference type="PANTHER" id="PTHR12891:SF0">
    <property type="entry name" value="MMS19 NUCLEOTIDE EXCISION REPAIR PROTEIN HOMOLOG"/>
    <property type="match status" value="1"/>
</dbReference>
<organism evidence="8 9">
    <name type="scientific">Collichthys lucidus</name>
    <name type="common">Big head croaker</name>
    <name type="synonym">Sciaena lucida</name>
    <dbReference type="NCBI Taxonomy" id="240159"/>
    <lineage>
        <taxon>Eukaryota</taxon>
        <taxon>Metazoa</taxon>
        <taxon>Chordata</taxon>
        <taxon>Craniata</taxon>
        <taxon>Vertebrata</taxon>
        <taxon>Euteleostomi</taxon>
        <taxon>Actinopterygii</taxon>
        <taxon>Neopterygii</taxon>
        <taxon>Teleostei</taxon>
        <taxon>Neoteleostei</taxon>
        <taxon>Acanthomorphata</taxon>
        <taxon>Eupercaria</taxon>
        <taxon>Sciaenidae</taxon>
        <taxon>Collichthys</taxon>
    </lineage>
</organism>
<dbReference type="Gene3D" id="1.25.10.10">
    <property type="entry name" value="Leucine-rich Repeat Variant"/>
    <property type="match status" value="2"/>
</dbReference>
<dbReference type="GO" id="GO:0016226">
    <property type="term" value="P:iron-sulfur cluster assembly"/>
    <property type="evidence" value="ECO:0007669"/>
    <property type="project" value="UniProtKB-UniRule"/>
</dbReference>
<dbReference type="GO" id="GO:0006281">
    <property type="term" value="P:DNA repair"/>
    <property type="evidence" value="ECO:0007669"/>
    <property type="project" value="UniProtKB-UniRule"/>
</dbReference>
<dbReference type="Pfam" id="PF14500">
    <property type="entry name" value="MMS19_N"/>
    <property type="match status" value="1"/>
</dbReference>
<keyword evidence="5" id="KW-0963">Cytoplasm</keyword>
<dbReference type="GO" id="GO:0097361">
    <property type="term" value="C:cytosolic [4Fe-4S] assembly targeting complex"/>
    <property type="evidence" value="ECO:0007669"/>
    <property type="project" value="UniProtKB-UniRule"/>
</dbReference>
<dbReference type="InterPro" id="IPR029240">
    <property type="entry name" value="MMS19_N"/>
</dbReference>
<evidence type="ECO:0000256" key="5">
    <source>
        <dbReference type="RuleBase" id="RU367072"/>
    </source>
</evidence>
<dbReference type="InterPro" id="IPR016024">
    <property type="entry name" value="ARM-type_fold"/>
</dbReference>
<sequence>MAANSALLLSLVEEYVSGLQDSKAKDTARGVKDGQFTVLQLVEALGFSLTNSQTYTRARGVQLLSEVLHECYGGLNEREVEVLIAFYENRLKDHHAIIPPVLQGLRALTKCTALPPGSAVSMLRSLFQDVHVQSLMLADRACVYNMLINLMEIREAELKGLGADFVFGFVQSMDGERDPRNLLLAFQVAKTIIRRGYELGKFIEELFEVTSCYFPIDFTPPPNDPHGITKEELIQMLRDVLTGTPLFAEFLLPLIIEKLDSDVQSAKLDSLQTLTACLSQYEHKDLAEFLEGLWASLRREVFQTTSEKIESAGLAALTALTSCLSRSVLNSDSEDSLCTFINLILEDCKHHLSEPDLKLVWPSAKLLQAACSGSSRASHLVTAAVMPSLVEQYSNRTQCAHRRTLLEVVQRFIQAVKASLSTDNGECCLFMVFSALTENNDSLQITATSVLTSLAQQTGLLLDSDIELAVDHLTRLLLTEEDDRVSLAVVQCVGALAALHPATFITKLIPRLKNEMFSEPIKQDDDNDNKASEQQSHHAVRQRCLSALAAMSTQSSVVQESTPVLLEVLGSAHTGSVDFSVEEVVLACRSLQRIAEQVQDTEETGRCFHEIIIPRLLSLALQAALQDGSSDRYSPLVEEVVLSAIVPVISTSCSRLQPTLAGQTASRAVSLFLDGDVSFLPDNSFPSHIQLLKVEVPRMDHLLSQLEEMSCTCSHPLSYTSAAKCFAGLVNKRAQGDSLDGLIQNTMKRVCSELDSASSPVRTQAFTLMIWLFSLLDDAELGPMAADSFSLLMSDSVDVLNRACHADIRIMYRQRFFSENSAKLVQGFNNAPQEKKPNYLKALSNIVNKLPKQVQVTELPALLSLLLEALSCPDQAVQLSTLSCLQPVLIDPPTALILQLEALVSRLLALTSSPAMDVRIASLCCIHAVSHFPVHEVLPFRARVLRALARPLDDKKRMVRREAVQARAEWFLLGSPGGR</sequence>
<accession>A0A4U5VNT3</accession>
<dbReference type="SUPFAM" id="SSF48371">
    <property type="entry name" value="ARM repeat"/>
    <property type="match status" value="2"/>
</dbReference>
<dbReference type="GO" id="GO:0005634">
    <property type="term" value="C:nucleus"/>
    <property type="evidence" value="ECO:0007669"/>
    <property type="project" value="UniProtKB-SubCell"/>
</dbReference>
<keyword evidence="9" id="KW-1185">Reference proteome</keyword>